<accession>A0A8J7WB41</accession>
<evidence type="ECO:0000256" key="5">
    <source>
        <dbReference type="ARBA" id="ARBA00023118"/>
    </source>
</evidence>
<sequence length="386" mass="43453">MRVELKTVTPVHVGSGGKYGGAEIFRVREGYARTGIRDVVSLLEGRAYEDFLYEVEEPGFSLQKFMERHPLSPPARYTLKSSIPHPPGEVREIIRTGFDIPYIPGSTVKGAIRTALLWKACRDDPSFPPERLYSRNKRMIGKEIFEGILSTNSRRYDPKYDLLRFLEVSDFMPVKHFLYLEEFGTYSMSRNGIMAPKPFTIPCETLFARLEGTIRLSPEIEAAAGHRDLSLLEGKLPLLGLKKSDIRGLSDPLVLQAAEEKMTAHLRSVMRQFIEAALLHDLRLVSGSGAPSPLSTEIQTMQKKHAGMDLLRVGFSIGTTYQTVMDLIEEKDPDLASAIITDMKLGRYPRSYDGEALDPPYPKSIEFIRTNGELLMPGWVEWLPSS</sequence>
<dbReference type="GO" id="GO:0051607">
    <property type="term" value="P:defense response to virus"/>
    <property type="evidence" value="ECO:0007669"/>
    <property type="project" value="UniProtKB-KW"/>
</dbReference>
<proteinExistence type="inferred from homology"/>
<evidence type="ECO:0000256" key="6">
    <source>
        <dbReference type="ARBA" id="ARBA00031720"/>
    </source>
</evidence>
<evidence type="ECO:0000256" key="3">
    <source>
        <dbReference type="ARBA" id="ARBA00016113"/>
    </source>
</evidence>
<dbReference type="NCBIfam" id="TIGR01899">
    <property type="entry name" value="cas_TM1807_csm5"/>
    <property type="match status" value="1"/>
</dbReference>
<dbReference type="GO" id="GO:0003723">
    <property type="term" value="F:RNA binding"/>
    <property type="evidence" value="ECO:0007669"/>
    <property type="project" value="UniProtKB-KW"/>
</dbReference>
<evidence type="ECO:0000256" key="4">
    <source>
        <dbReference type="ARBA" id="ARBA00022884"/>
    </source>
</evidence>
<keyword evidence="9" id="KW-1185">Reference proteome</keyword>
<feature type="domain" description="CRISPR type III-associated protein" evidence="7">
    <location>
        <begin position="4"/>
        <end position="180"/>
    </location>
</feature>
<evidence type="ECO:0000313" key="9">
    <source>
        <dbReference type="Proteomes" id="UP000730161"/>
    </source>
</evidence>
<evidence type="ECO:0000256" key="1">
    <source>
        <dbReference type="ARBA" id="ARBA00003088"/>
    </source>
</evidence>
<organism evidence="8 9">
    <name type="scientific">Methanocalculus chunghsingensis</name>
    <dbReference type="NCBI Taxonomy" id="156457"/>
    <lineage>
        <taxon>Archaea</taxon>
        <taxon>Methanobacteriati</taxon>
        <taxon>Methanobacteriota</taxon>
        <taxon>Stenosarchaea group</taxon>
        <taxon>Methanomicrobia</taxon>
        <taxon>Methanomicrobiales</taxon>
        <taxon>Methanocalculaceae</taxon>
        <taxon>Methanocalculus</taxon>
    </lineage>
</organism>
<evidence type="ECO:0000256" key="2">
    <source>
        <dbReference type="ARBA" id="ARBA00006680"/>
    </source>
</evidence>
<dbReference type="EMBL" id="JWHL01000017">
    <property type="protein sequence ID" value="MBR1369680.1"/>
    <property type="molecule type" value="Genomic_DNA"/>
</dbReference>
<comment type="caution">
    <text evidence="8">The sequence shown here is derived from an EMBL/GenBank/DDBJ whole genome shotgun (WGS) entry which is preliminary data.</text>
</comment>
<dbReference type="InterPro" id="IPR010173">
    <property type="entry name" value="CRISPR-assoc_Csm5"/>
</dbReference>
<protein>
    <recommendedName>
        <fullName evidence="3">CRISPR system Cms protein Csm5</fullName>
    </recommendedName>
    <alternativeName>
        <fullName evidence="6">CRISPR type III A-associated protein Csm5</fullName>
    </alternativeName>
</protein>
<dbReference type="Pfam" id="PF03787">
    <property type="entry name" value="RAMPs"/>
    <property type="match status" value="1"/>
</dbReference>
<comment type="function">
    <text evidence="1">This subunit might be involved in maturation of a crRNA intermediate to its mature form.</text>
</comment>
<evidence type="ECO:0000259" key="7">
    <source>
        <dbReference type="Pfam" id="PF03787"/>
    </source>
</evidence>
<dbReference type="Proteomes" id="UP000730161">
    <property type="component" value="Unassembled WGS sequence"/>
</dbReference>
<dbReference type="AlphaFoldDB" id="A0A8J7WB41"/>
<evidence type="ECO:0000313" key="8">
    <source>
        <dbReference type="EMBL" id="MBR1369680.1"/>
    </source>
</evidence>
<name>A0A8J7WB41_9EURY</name>
<dbReference type="InterPro" id="IPR005537">
    <property type="entry name" value="RAMP_III_fam"/>
</dbReference>
<dbReference type="PANTHER" id="PTHR38007">
    <property type="entry name" value="CRISPR SYSTEM CMS PROTEIN CSM5"/>
    <property type="match status" value="1"/>
</dbReference>
<keyword evidence="4" id="KW-0694">RNA-binding</keyword>
<gene>
    <name evidence="8" type="ORF">RJ53_09410</name>
</gene>
<keyword evidence="5" id="KW-0051">Antiviral defense</keyword>
<comment type="similarity">
    <text evidence="2">Belongs to the CRISPR-associated Csm5 family.</text>
</comment>
<dbReference type="PANTHER" id="PTHR38007:SF1">
    <property type="entry name" value="CRISPR SYSTEM CMS PROTEIN CSM5"/>
    <property type="match status" value="1"/>
</dbReference>
<dbReference type="OrthoDB" id="86248at2157"/>
<reference evidence="8" key="1">
    <citation type="submission" date="2014-12" db="EMBL/GenBank/DDBJ databases">
        <authorList>
            <person name="Huang H.-H."/>
            <person name="Chen S.-C."/>
            <person name="Lai M.-C."/>
        </authorList>
    </citation>
    <scope>NUCLEOTIDE SEQUENCE</scope>
    <source>
        <strain evidence="8">K1F9705b</strain>
    </source>
</reference>
<dbReference type="RefSeq" id="WP_211531421.1">
    <property type="nucleotide sequence ID" value="NZ_JWHL01000017.1"/>
</dbReference>